<dbReference type="AlphaFoldDB" id="A0A5C6MA29"/>
<accession>A0A5C6MA29</accession>
<dbReference type="PANTHER" id="PTHR12788">
    <property type="entry name" value="PROTEIN-TYROSINE SULFOTRANSFERASE 2"/>
    <property type="match status" value="1"/>
</dbReference>
<dbReference type="EMBL" id="SRHE01000160">
    <property type="protein sequence ID" value="TWW09864.1"/>
    <property type="molecule type" value="Genomic_DNA"/>
</dbReference>
<dbReference type="Proteomes" id="UP000321083">
    <property type="component" value="Unassembled WGS sequence"/>
</dbReference>
<gene>
    <name evidence="2" type="ORF">E3A20_10090</name>
</gene>
<dbReference type="GO" id="GO:0008476">
    <property type="term" value="F:protein-tyrosine sulfotransferase activity"/>
    <property type="evidence" value="ECO:0007669"/>
    <property type="project" value="InterPro"/>
</dbReference>
<sequence length="324" mass="38243">MPDTLLKLDNPIFIVGCPRSGTTKLAAILNKHSQIASATETHFFNFVSKQKYDWKNFTPQDFKKLLEESRILDFIKLADLDPQNLFEQFQQPDDSLKESNLAVEDFYKKRVFNLLVKNYLSKKNKSRICEKTPQHLQNIEEILRLYPQAKIIHMIRDGRDTVNSLLKMPWRPKGLLNNARFWSQYIKMGKKESLRPEVITIKYENLMERPQDVLINICNFIGENFEDGLLDDSQEPDNLFSSWESSWKHKSKQELDSSRVNAWTRELSQDDQIVLDWALHKDLLEFGYHGSMPKLEFRHWIKIGLEYINLLWKKTIRSIAHISN</sequence>
<protein>
    <submittedName>
        <fullName evidence="2">Sulfotransferase</fullName>
    </submittedName>
</protein>
<comment type="caution">
    <text evidence="2">The sequence shown here is derived from an EMBL/GenBank/DDBJ whole genome shotgun (WGS) entry which is preliminary data.</text>
</comment>
<proteinExistence type="predicted"/>
<dbReference type="InterPro" id="IPR027417">
    <property type="entry name" value="P-loop_NTPase"/>
</dbReference>
<dbReference type="PANTHER" id="PTHR12788:SF10">
    <property type="entry name" value="PROTEIN-TYROSINE SULFOTRANSFERASE"/>
    <property type="match status" value="1"/>
</dbReference>
<organism evidence="2 3">
    <name type="scientific">Planctomyces bekefii</name>
    <dbReference type="NCBI Taxonomy" id="1653850"/>
    <lineage>
        <taxon>Bacteria</taxon>
        <taxon>Pseudomonadati</taxon>
        <taxon>Planctomycetota</taxon>
        <taxon>Planctomycetia</taxon>
        <taxon>Planctomycetales</taxon>
        <taxon>Planctomycetaceae</taxon>
        <taxon>Planctomyces</taxon>
    </lineage>
</organism>
<evidence type="ECO:0000313" key="2">
    <source>
        <dbReference type="EMBL" id="TWW09864.1"/>
    </source>
</evidence>
<dbReference type="Pfam" id="PF13469">
    <property type="entry name" value="Sulfotransfer_3"/>
    <property type="match status" value="1"/>
</dbReference>
<reference evidence="2 3" key="2">
    <citation type="submission" date="2019-08" db="EMBL/GenBank/DDBJ databases">
        <authorList>
            <person name="Henke P."/>
        </authorList>
    </citation>
    <scope>NUCLEOTIDE SEQUENCE [LARGE SCALE GENOMIC DNA]</scope>
    <source>
        <strain evidence="2">Phe10_nw2017</strain>
    </source>
</reference>
<name>A0A5C6MA29_9PLAN</name>
<dbReference type="InterPro" id="IPR026634">
    <property type="entry name" value="TPST-like"/>
</dbReference>
<reference evidence="2 3" key="1">
    <citation type="submission" date="2019-08" db="EMBL/GenBank/DDBJ databases">
        <title>100 year-old enigma solved: identification of Planctomyces bekefii, the type genus and species of the phylum Planctomycetes.</title>
        <authorList>
            <person name="Svetlana D.N."/>
            <person name="Overmann J."/>
        </authorList>
    </citation>
    <scope>NUCLEOTIDE SEQUENCE [LARGE SCALE GENOMIC DNA]</scope>
    <source>
        <strain evidence="2">Phe10_nw2017</strain>
    </source>
</reference>
<keyword evidence="3" id="KW-1185">Reference proteome</keyword>
<evidence type="ECO:0000256" key="1">
    <source>
        <dbReference type="ARBA" id="ARBA00022679"/>
    </source>
</evidence>
<dbReference type="SUPFAM" id="SSF52540">
    <property type="entry name" value="P-loop containing nucleoside triphosphate hydrolases"/>
    <property type="match status" value="1"/>
</dbReference>
<evidence type="ECO:0000313" key="3">
    <source>
        <dbReference type="Proteomes" id="UP000321083"/>
    </source>
</evidence>
<keyword evidence="1 2" id="KW-0808">Transferase</keyword>
<dbReference type="Gene3D" id="3.40.50.300">
    <property type="entry name" value="P-loop containing nucleotide triphosphate hydrolases"/>
    <property type="match status" value="1"/>
</dbReference>